<accession>J5QZQ0</accession>
<dbReference type="KEGG" id="tasa:A1Q1_00966"/>
<dbReference type="GeneID" id="25984480"/>
<protein>
    <submittedName>
        <fullName evidence="2">Uncharacterized protein</fullName>
    </submittedName>
</protein>
<comment type="caution">
    <text evidence="2">The sequence shown here is derived from an EMBL/GenBank/DDBJ whole genome shotgun (WGS) entry which is preliminary data.</text>
</comment>
<dbReference type="RefSeq" id="XP_014181064.1">
    <property type="nucleotide sequence ID" value="XM_014325589.1"/>
</dbReference>
<reference evidence="2 3" key="1">
    <citation type="journal article" date="2012" name="Eukaryot. Cell">
        <title>Draft genome sequence of CBS 2479, the standard type strain of Trichosporon asahii.</title>
        <authorList>
            <person name="Yang R.Y."/>
            <person name="Li H.T."/>
            <person name="Zhu H."/>
            <person name="Zhou G.P."/>
            <person name="Wang M."/>
            <person name="Wang L."/>
        </authorList>
    </citation>
    <scope>NUCLEOTIDE SEQUENCE [LARGE SCALE GENOMIC DNA]</scope>
    <source>
        <strain evidence="3">ATCC 90039 / CBS 2479 / JCM 2466 / KCTC 7840 / NCYC 2677 / UAMH 7654</strain>
    </source>
</reference>
<organism evidence="2 3">
    <name type="scientific">Trichosporon asahii var. asahii (strain ATCC 90039 / CBS 2479 / JCM 2466 / KCTC 7840 / NBRC 103889/ NCYC 2677 / UAMH 7654)</name>
    <name type="common">Yeast</name>
    <dbReference type="NCBI Taxonomy" id="1186058"/>
    <lineage>
        <taxon>Eukaryota</taxon>
        <taxon>Fungi</taxon>
        <taxon>Dikarya</taxon>
        <taxon>Basidiomycota</taxon>
        <taxon>Agaricomycotina</taxon>
        <taxon>Tremellomycetes</taxon>
        <taxon>Trichosporonales</taxon>
        <taxon>Trichosporonaceae</taxon>
        <taxon>Trichosporon</taxon>
    </lineage>
</organism>
<dbReference type="HOGENOM" id="CLU_2607723_0_0_1"/>
<proteinExistence type="predicted"/>
<dbReference type="VEuPathDB" id="FungiDB:A1Q1_00966"/>
<dbReference type="AlphaFoldDB" id="J5QZQ0"/>
<evidence type="ECO:0000313" key="2">
    <source>
        <dbReference type="EMBL" id="EJT49953.1"/>
    </source>
</evidence>
<feature type="compositionally biased region" description="Low complexity" evidence="1">
    <location>
        <begin position="68"/>
        <end position="79"/>
    </location>
</feature>
<dbReference type="Proteomes" id="UP000002748">
    <property type="component" value="Unassembled WGS sequence"/>
</dbReference>
<name>J5QZQ0_TRIAS</name>
<dbReference type="EMBL" id="ALBS01000144">
    <property type="protein sequence ID" value="EJT49953.1"/>
    <property type="molecule type" value="Genomic_DNA"/>
</dbReference>
<evidence type="ECO:0000256" key="1">
    <source>
        <dbReference type="SAM" id="MobiDB-lite"/>
    </source>
</evidence>
<feature type="region of interest" description="Disordered" evidence="1">
    <location>
        <begin position="1"/>
        <end position="79"/>
    </location>
</feature>
<sequence>MSKESDPNEPASGRVSTPVTPKRRGSTPVARGVRAGLVGRVSTHNSGVSAVDAGRHSATNHAKTHVPAGAAVQAAQAAT</sequence>
<evidence type="ECO:0000313" key="3">
    <source>
        <dbReference type="Proteomes" id="UP000002748"/>
    </source>
</evidence>
<gene>
    <name evidence="2" type="ORF">A1Q1_00966</name>
</gene>